<evidence type="ECO:0000256" key="1">
    <source>
        <dbReference type="ARBA" id="ARBA00005104"/>
    </source>
</evidence>
<evidence type="ECO:0000259" key="4">
    <source>
        <dbReference type="Pfam" id="PF01872"/>
    </source>
</evidence>
<reference evidence="5 6" key="1">
    <citation type="submission" date="2024-06" db="EMBL/GenBank/DDBJ databases">
        <title>Genomic Encyclopedia of Type Strains, Phase IV (KMG-IV): sequencing the most valuable type-strain genomes for metagenomic binning, comparative biology and taxonomic classification.</title>
        <authorList>
            <person name="Goeker M."/>
        </authorList>
    </citation>
    <scope>NUCLEOTIDE SEQUENCE [LARGE SCALE GENOMIC DNA]</scope>
    <source>
        <strain evidence="5 6">DSM 27865</strain>
    </source>
</reference>
<dbReference type="SUPFAM" id="SSF53597">
    <property type="entry name" value="Dihydrofolate reductase-like"/>
    <property type="match status" value="1"/>
</dbReference>
<evidence type="ECO:0000256" key="2">
    <source>
        <dbReference type="ARBA" id="ARBA00022857"/>
    </source>
</evidence>
<evidence type="ECO:0000313" key="5">
    <source>
        <dbReference type="EMBL" id="MET3793147.1"/>
    </source>
</evidence>
<dbReference type="InterPro" id="IPR024072">
    <property type="entry name" value="DHFR-like_dom_sf"/>
</dbReference>
<dbReference type="PANTHER" id="PTHR38011:SF7">
    <property type="entry name" value="2,5-DIAMINO-6-RIBOSYLAMINO-4(3H)-PYRIMIDINONE 5'-PHOSPHATE REDUCTASE"/>
    <property type="match status" value="1"/>
</dbReference>
<feature type="domain" description="Bacterial bifunctional deaminase-reductase C-terminal" evidence="4">
    <location>
        <begin position="67"/>
        <end position="237"/>
    </location>
</feature>
<keyword evidence="3" id="KW-0560">Oxidoreductase</keyword>
<sequence length="273" mass="28390">MNQHELIQPGLADLPLARADVTERVWAALLACADGEAGVQAEPGWSAEERAAAALYGPLLGRGAGRPYIVAQVGQSLDGRIATPDGDAQHVSGRDGIAHLHRCRALADAVVIGVGTAVADDPRLTVRLAAGRSPARIVIDPSGRLGNDAVVFRDDGCRRIVVQACGRRQSAGVEVVELPLRGDMLDPCEIAGALDGLGFRRVLIEGGGTTIGRFLDAELVDRLHIGIAPLIIGAGPSGLNAMPPPRLIEARRPKAHVYGLGTDLIVDCAFGGA</sequence>
<comment type="caution">
    <text evidence="5">The sequence shown here is derived from an EMBL/GenBank/DDBJ whole genome shotgun (WGS) entry which is preliminary data.</text>
</comment>
<dbReference type="Pfam" id="PF01872">
    <property type="entry name" value="RibD_C"/>
    <property type="match status" value="1"/>
</dbReference>
<keyword evidence="6" id="KW-1185">Reference proteome</keyword>
<protein>
    <submittedName>
        <fullName evidence="5">Riboflavin-specific deaminase-like protein</fullName>
    </submittedName>
</protein>
<dbReference type="EMBL" id="JBEPML010000012">
    <property type="protein sequence ID" value="MET3793147.1"/>
    <property type="molecule type" value="Genomic_DNA"/>
</dbReference>
<keyword evidence="2" id="KW-0521">NADP</keyword>
<dbReference type="InterPro" id="IPR050765">
    <property type="entry name" value="Riboflavin_Biosynth_HTPR"/>
</dbReference>
<evidence type="ECO:0000313" key="6">
    <source>
        <dbReference type="Proteomes" id="UP001549076"/>
    </source>
</evidence>
<accession>A0ABV2N4K2</accession>
<organism evidence="5 6">
    <name type="scientific">Aquamicrobium terrae</name>
    <dbReference type="NCBI Taxonomy" id="1324945"/>
    <lineage>
        <taxon>Bacteria</taxon>
        <taxon>Pseudomonadati</taxon>
        <taxon>Pseudomonadota</taxon>
        <taxon>Alphaproteobacteria</taxon>
        <taxon>Hyphomicrobiales</taxon>
        <taxon>Phyllobacteriaceae</taxon>
        <taxon>Aquamicrobium</taxon>
    </lineage>
</organism>
<name>A0ABV2N4K2_9HYPH</name>
<dbReference type="PANTHER" id="PTHR38011">
    <property type="entry name" value="DIHYDROFOLATE REDUCTASE FAMILY PROTEIN (AFU_ORTHOLOGUE AFUA_8G06820)"/>
    <property type="match status" value="1"/>
</dbReference>
<comment type="pathway">
    <text evidence="1">Cofactor biosynthesis; riboflavin biosynthesis.</text>
</comment>
<gene>
    <name evidence="5" type="ORF">ABID37_003371</name>
</gene>
<dbReference type="RefSeq" id="WP_354196814.1">
    <property type="nucleotide sequence ID" value="NZ_JBEPML010000012.1"/>
</dbReference>
<evidence type="ECO:0000256" key="3">
    <source>
        <dbReference type="ARBA" id="ARBA00023002"/>
    </source>
</evidence>
<proteinExistence type="predicted"/>
<dbReference type="Gene3D" id="3.40.430.10">
    <property type="entry name" value="Dihydrofolate Reductase, subunit A"/>
    <property type="match status" value="1"/>
</dbReference>
<dbReference type="Proteomes" id="UP001549076">
    <property type="component" value="Unassembled WGS sequence"/>
</dbReference>
<dbReference type="InterPro" id="IPR002734">
    <property type="entry name" value="RibDG_C"/>
</dbReference>